<keyword evidence="1" id="KW-1133">Transmembrane helix</keyword>
<protein>
    <submittedName>
        <fullName evidence="2">Uncharacterized protein</fullName>
    </submittedName>
</protein>
<dbReference type="Proteomes" id="UP000030321">
    <property type="component" value="Unassembled WGS sequence"/>
</dbReference>
<gene>
    <name evidence="2" type="ORF">N44_02927</name>
</gene>
<accession>A0A0A1VX13</accession>
<evidence type="ECO:0000313" key="2">
    <source>
        <dbReference type="EMBL" id="GAL94347.1"/>
    </source>
</evidence>
<proteinExistence type="predicted"/>
<keyword evidence="1" id="KW-0472">Membrane</keyword>
<organism evidence="2 3">
    <name type="scientific">Microcystis aeruginosa NIES-44</name>
    <dbReference type="NCBI Taxonomy" id="449439"/>
    <lineage>
        <taxon>Bacteria</taxon>
        <taxon>Bacillati</taxon>
        <taxon>Cyanobacteriota</taxon>
        <taxon>Cyanophyceae</taxon>
        <taxon>Oscillatoriophycideae</taxon>
        <taxon>Chroococcales</taxon>
        <taxon>Microcystaceae</taxon>
        <taxon>Microcystis</taxon>
    </lineage>
</organism>
<evidence type="ECO:0000256" key="1">
    <source>
        <dbReference type="SAM" id="Phobius"/>
    </source>
</evidence>
<name>A0A0A1VX13_MICAE</name>
<dbReference type="RefSeq" id="WP_045360356.1">
    <property type="nucleotide sequence ID" value="NZ_BBPA01000053.1"/>
</dbReference>
<reference evidence="3" key="1">
    <citation type="journal article" date="2015" name="Genome">
        <title>Whole Genome Sequence of the Non-Microcystin-Producing Microcystis aeruginosa Strain NIES-44.</title>
        <authorList>
            <person name="Okano K."/>
            <person name="Miyata N."/>
            <person name="Ozaki Y."/>
        </authorList>
    </citation>
    <scope>NUCLEOTIDE SEQUENCE [LARGE SCALE GENOMIC DNA]</scope>
    <source>
        <strain evidence="3">NIES-44</strain>
    </source>
</reference>
<comment type="caution">
    <text evidence="2">The sequence shown here is derived from an EMBL/GenBank/DDBJ whole genome shotgun (WGS) entry which is preliminary data.</text>
</comment>
<dbReference type="AlphaFoldDB" id="A0A0A1VX13"/>
<sequence length="223" mass="25579">MFSLQNRRDTRIPVKIEIAGAEFRKSIGWTTVGYTMGSLLAGPIGGVIGGLTQGNGQNVKCTVYFEDGSEKTITCKDKNLQFELFVWTWRIEHCKSEQDYVDFGLDFNTLERGKIVKTDRVGEVLNFDPENKSLKELWGGMHLYLALHKLFKLEIERYFWEQRKERVLLETDTGGLKIPPKFDLISFCIYGFVLFVIASAIMQNCTKQPESQPNYLPTESESR</sequence>
<dbReference type="EMBL" id="BBPA01000053">
    <property type="protein sequence ID" value="GAL94347.1"/>
    <property type="molecule type" value="Genomic_DNA"/>
</dbReference>
<feature type="transmembrane region" description="Helical" evidence="1">
    <location>
        <begin position="184"/>
        <end position="202"/>
    </location>
</feature>
<keyword evidence="1" id="KW-0812">Transmembrane</keyword>
<evidence type="ECO:0000313" key="3">
    <source>
        <dbReference type="Proteomes" id="UP000030321"/>
    </source>
</evidence>